<sequence>MICAISPSSITEIMLNKQINSTANAFKFVLSPQYIEHIKNKFQNDPARLDLFNQWLLYRANFANRVRYIDENEVLKYFNITCDDDIYASCAYFAGHFIFDEKTIKCQSYIDYGIDVSSISNYQSFLGRGDNPLFEQTIYDGGSDSPLQLSKYFKGETNVVFIDNYINSKSIEFIKYVIMGLCHGAQVTVITKKASFTKSFNSLHHNIKAVRNDLNINYFYLDNDKEFHDRHIYIGDRIYIRATSGLDAFSFHGLWCNREGTFSVYDIHEYIPVKTFDVKDQHGNLTSMKIKKI</sequence>
<dbReference type="Pfam" id="PF16565">
    <property type="entry name" value="MIT_C"/>
    <property type="match status" value="1"/>
</dbReference>
<evidence type="ECO:0000313" key="3">
    <source>
        <dbReference type="EMBL" id="QLI60206.1"/>
    </source>
</evidence>
<proteinExistence type="predicted"/>
<gene>
    <name evidence="3" type="ORF">C1C91_22080</name>
    <name evidence="2" type="ORF">KAM382_30890</name>
</gene>
<reference evidence="2 4" key="2">
    <citation type="submission" date="2021-07" db="EMBL/GenBank/DDBJ databases">
        <title>Draft genome sequence of carbapenem-resistant Aeromonas spp. in Japan.</title>
        <authorList>
            <person name="Maehana S."/>
            <person name="Suzuki M."/>
            <person name="Kitasato H."/>
        </authorList>
    </citation>
    <scope>NUCLEOTIDE SEQUENCE [LARGE SCALE GENOMIC DNA]</scope>
    <source>
        <strain evidence="2 4">KAM382</strain>
    </source>
</reference>
<dbReference type="RefSeq" id="WP_119197427.1">
    <property type="nucleotide sequence ID" value="NZ_AP024402.1"/>
</dbReference>
<dbReference type="Proteomes" id="UP000266778">
    <property type="component" value="Chromosome"/>
</dbReference>
<name>A0A7D5UJV6_AERCA</name>
<dbReference type="EMBL" id="CP025706">
    <property type="protein sequence ID" value="QLI60206.1"/>
    <property type="molecule type" value="Genomic_DNA"/>
</dbReference>
<evidence type="ECO:0000313" key="2">
    <source>
        <dbReference type="EMBL" id="GJB93028.1"/>
    </source>
</evidence>
<dbReference type="Proteomes" id="UP000737420">
    <property type="component" value="Unassembled WGS sequence"/>
</dbReference>
<feature type="domain" description="MITD1 C-terminal phospholipase D-like" evidence="1">
    <location>
        <begin position="150"/>
        <end position="250"/>
    </location>
</feature>
<evidence type="ECO:0000259" key="1">
    <source>
        <dbReference type="Pfam" id="PF16565"/>
    </source>
</evidence>
<evidence type="ECO:0000313" key="4">
    <source>
        <dbReference type="Proteomes" id="UP000737420"/>
    </source>
</evidence>
<protein>
    <recommendedName>
        <fullName evidence="1">MITD1 C-terminal phospholipase D-like domain-containing protein</fullName>
    </recommendedName>
</protein>
<dbReference type="InterPro" id="IPR032341">
    <property type="entry name" value="MITD1_C"/>
</dbReference>
<organism evidence="2 4">
    <name type="scientific">Aeromonas caviae</name>
    <name type="common">Aeromonas punctata</name>
    <dbReference type="NCBI Taxonomy" id="648"/>
    <lineage>
        <taxon>Bacteria</taxon>
        <taxon>Pseudomonadati</taxon>
        <taxon>Pseudomonadota</taxon>
        <taxon>Gammaproteobacteria</taxon>
        <taxon>Aeromonadales</taxon>
        <taxon>Aeromonadaceae</taxon>
        <taxon>Aeromonas</taxon>
    </lineage>
</organism>
<accession>A0A7D5UJV6</accession>
<dbReference type="AlphaFoldDB" id="A0A7D5UJV6"/>
<dbReference type="EMBL" id="BPOP01000035">
    <property type="protein sequence ID" value="GJB93028.1"/>
    <property type="molecule type" value="Genomic_DNA"/>
</dbReference>
<reference evidence="3" key="1">
    <citation type="journal article" date="2019" name="J Environ">
        <title>Genetic characterization and potential molecular dissemination mechanism of tet (31) gene in Aeromonas caviae from an oxytetracycline wastewater treatment system.</title>
        <authorList>
            <person name="Shi Y."/>
            <person name="Tian Z."/>
            <person name="Leclercq S.O."/>
            <person name="Zhang H."/>
            <person name="Yang M."/>
            <person name="Zhang Y."/>
        </authorList>
    </citation>
    <scope>NUCLEOTIDE SEQUENCE</scope>
    <source>
        <strain evidence="3">T25-39</strain>
    </source>
</reference>